<evidence type="ECO:0000259" key="5">
    <source>
        <dbReference type="Pfam" id="PF00263"/>
    </source>
</evidence>
<dbReference type="PANTHER" id="PTHR30332:SF24">
    <property type="entry name" value="SECRETIN GSPD-RELATED"/>
    <property type="match status" value="1"/>
</dbReference>
<feature type="domain" description="Type II/III secretion system secretin-like" evidence="5">
    <location>
        <begin position="256"/>
        <end position="420"/>
    </location>
</feature>
<evidence type="ECO:0000256" key="3">
    <source>
        <dbReference type="ARBA" id="ARBA00023136"/>
    </source>
</evidence>
<dbReference type="Pfam" id="PF00263">
    <property type="entry name" value="Secretin"/>
    <property type="match status" value="1"/>
</dbReference>
<dbReference type="PANTHER" id="PTHR30332">
    <property type="entry name" value="PROBABLE GENERAL SECRETION PATHWAY PROTEIN D"/>
    <property type="match status" value="1"/>
</dbReference>
<dbReference type="GO" id="GO:0009306">
    <property type="term" value="P:protein secretion"/>
    <property type="evidence" value="ECO:0007669"/>
    <property type="project" value="InterPro"/>
</dbReference>
<evidence type="ECO:0000256" key="2">
    <source>
        <dbReference type="ARBA" id="ARBA00022729"/>
    </source>
</evidence>
<evidence type="ECO:0000313" key="7">
    <source>
        <dbReference type="Proteomes" id="UP000229784"/>
    </source>
</evidence>
<name>A0A2M6XUR1_9BACT</name>
<gene>
    <name evidence="6" type="ORF">COT20_01265</name>
</gene>
<dbReference type="Proteomes" id="UP000229784">
    <property type="component" value="Unassembled WGS sequence"/>
</dbReference>
<accession>A0A2M6XUR1</accession>
<dbReference type="InterPro" id="IPR004846">
    <property type="entry name" value="T2SS/T3SS_dom"/>
</dbReference>
<reference evidence="7" key="1">
    <citation type="submission" date="2017-09" db="EMBL/GenBank/DDBJ databases">
        <title>Depth-based differentiation of microbial function through sediment-hosted aquifers and enrichment of novel symbionts in the deep terrestrial subsurface.</title>
        <authorList>
            <person name="Probst A.J."/>
            <person name="Ladd B."/>
            <person name="Jarett J.K."/>
            <person name="Geller-Mcgrath D.E."/>
            <person name="Sieber C.M.K."/>
            <person name="Emerson J.B."/>
            <person name="Anantharaman K."/>
            <person name="Thomas B.C."/>
            <person name="Malmstrom R."/>
            <person name="Stieglmeier M."/>
            <person name="Klingl A."/>
            <person name="Woyke T."/>
            <person name="Ryan C.M."/>
            <person name="Banfield J.F."/>
        </authorList>
    </citation>
    <scope>NUCLEOTIDE SEQUENCE [LARGE SCALE GENOMIC DNA]</scope>
</reference>
<dbReference type="GO" id="GO:0015627">
    <property type="term" value="C:type II protein secretion system complex"/>
    <property type="evidence" value="ECO:0007669"/>
    <property type="project" value="TreeGrafter"/>
</dbReference>
<comment type="similarity">
    <text evidence="4">Belongs to the bacterial secretin family.</text>
</comment>
<dbReference type="PROSITE" id="PS51257">
    <property type="entry name" value="PROKAR_LIPOPROTEIN"/>
    <property type="match status" value="1"/>
</dbReference>
<comment type="subcellular location">
    <subcellularLocation>
        <location evidence="1">Membrane</location>
    </subcellularLocation>
</comment>
<comment type="caution">
    <text evidence="6">The sequence shown here is derived from an EMBL/GenBank/DDBJ whole genome shotgun (WGS) entry which is preliminary data.</text>
</comment>
<evidence type="ECO:0000313" key="6">
    <source>
        <dbReference type="EMBL" id="PIU15812.1"/>
    </source>
</evidence>
<keyword evidence="3" id="KW-0472">Membrane</keyword>
<sequence length="420" mass="47058">MKRMYWRHWLLFVLIISTGCGASKQQFLPLKSTLPAIIKNIEPAETIEGQPEQPEEDLTNQPKVSNLWEETDLRTVLRDCSAQTGINIICDETVQGIASLELRDAPLERALKIVLFPWGLSFKKIDDYYFVGSGIPGTSGALLLSQTESIITNKPADDIANLLDPTLKSFVKSINHCIVIVAPRLVSERIKEQVRIIDSPQPLISIELVVTERRCNQGKKIGFDWSQALNFSLSGDWQAGSFAKILKTELNSSLQALVQQGNIELKANPKIVVQNGQVAEINLTKEKYIVLYEEPSKGDGRYFYYSRYEAKPIRSGVMLKVMPQVSREGEIILTLTVEVSDMDESSLDGKELPIVNKREVKTSLRIKSGDTVAIGGLYQEVSKEFKNGLPFLGRIPFFFGRKKAAREKTELVIFVSPVII</sequence>
<organism evidence="6 7">
    <name type="scientific">bacterium (Candidatus Gribaldobacteria) CG08_land_8_20_14_0_20_39_15</name>
    <dbReference type="NCBI Taxonomy" id="2014273"/>
    <lineage>
        <taxon>Bacteria</taxon>
        <taxon>Candidatus Gribaldobacteria</taxon>
    </lineage>
</organism>
<dbReference type="InterPro" id="IPR050810">
    <property type="entry name" value="Bact_Secretion_Sys_Channel"/>
</dbReference>
<dbReference type="AlphaFoldDB" id="A0A2M6XUR1"/>
<keyword evidence="2" id="KW-0732">Signal</keyword>
<evidence type="ECO:0000256" key="4">
    <source>
        <dbReference type="RuleBase" id="RU004003"/>
    </source>
</evidence>
<dbReference type="Gene3D" id="3.30.1370.130">
    <property type="match status" value="1"/>
</dbReference>
<evidence type="ECO:0000256" key="1">
    <source>
        <dbReference type="ARBA" id="ARBA00004370"/>
    </source>
</evidence>
<protein>
    <recommendedName>
        <fullName evidence="5">Type II/III secretion system secretin-like domain-containing protein</fullName>
    </recommendedName>
</protein>
<dbReference type="EMBL" id="PEXQ01000031">
    <property type="protein sequence ID" value="PIU15812.1"/>
    <property type="molecule type" value="Genomic_DNA"/>
</dbReference>
<proteinExistence type="inferred from homology"/>